<comment type="caution">
    <text evidence="1">The sequence shown here is derived from an EMBL/GenBank/DDBJ whole genome shotgun (WGS) entry which is preliminary data.</text>
</comment>
<dbReference type="Proteomes" id="UP001227268">
    <property type="component" value="Unassembled WGS sequence"/>
</dbReference>
<reference evidence="1" key="1">
    <citation type="submission" date="2023-04" db="EMBL/GenBank/DDBJ databases">
        <title>Draft Genome sequencing of Naganishia species isolated from polar environments using Oxford Nanopore Technology.</title>
        <authorList>
            <person name="Leo P."/>
            <person name="Venkateswaran K."/>
        </authorList>
    </citation>
    <scope>NUCLEOTIDE SEQUENCE</scope>
    <source>
        <strain evidence="1">MNA-CCFEE 5423</strain>
    </source>
</reference>
<name>A0ACC2VDD3_9TREE</name>
<keyword evidence="2" id="KW-1185">Reference proteome</keyword>
<gene>
    <name evidence="1" type="ORF">QFC21_004828</name>
</gene>
<organism evidence="1 2">
    <name type="scientific">Naganishia friedmannii</name>
    <dbReference type="NCBI Taxonomy" id="89922"/>
    <lineage>
        <taxon>Eukaryota</taxon>
        <taxon>Fungi</taxon>
        <taxon>Dikarya</taxon>
        <taxon>Basidiomycota</taxon>
        <taxon>Agaricomycotina</taxon>
        <taxon>Tremellomycetes</taxon>
        <taxon>Filobasidiales</taxon>
        <taxon>Filobasidiaceae</taxon>
        <taxon>Naganishia</taxon>
    </lineage>
</organism>
<sequence length="1390" mass="153239">MFFYKPKPEPSSDRHETLIPESKTNFFQRTTVGWVFPLLRTGYSRTIEENDVWSLDECRRAQALSDLLEAKFYSRCPPSRRPLHLGGVRSEIPFERYRTASARSEDLNNTPPEDCLEDGLTADAPVLDRTLSLALNVSRADMTHGCEPIRKTEECAKRKSPAASKTSLSTAIAIFAILSRLNPWSTYREAARLEKGNKVIETDEQGKKRIYDSSLMKALIRSCWQRLLVAVACKACYSVLITTSSLVMKRLINYISASHHWAKANEGDRETLSLSKPESIGYGIGIAIGLASMQEVASLFENHYSAQSMTCGTNLTLIARKSLRLSPGSRIEFTNGKQITAITADSGYVEWSFPLIVEVLVEPLTIITGFALLLVNLGPSALVGIGLLAMSSPLMAIMFKDMRESRQQQLKVMDKRVRLTSEVLSAIRQIKLYAYEAYFEKRMLGHRGQELARLRKNIRARATLSMITLFNVIQAPMSDLPMVITALADAHVAIVRISKILTAEEQPHGLIIDRQQEHGIQVSGDFTYETAAPPDHKDRGRESLSKKKIKGTKKTKEDPDSEKAVSLDADKGKENEEVPFALKGIDLHIPRGALVCIFGRIGSGKSALLEGILGEMRQTSGHVIFGGDISLVTQTPWIQNASVRDNIIFGKGVDEKRLAEAVRACALTRDLEGLVDGVYTEIGERGINLSGGQRSRIALARATYSNAEVVLLDDPLSAVDSHVSAHLVKECLLGVLKHKTRVLVTHHLEVAQHADLVLVMENGCIIQQGSFIELKNIEGHFQTLLSEYGNDTESTSSLIEADTNNIDVPAETPADAAVVPEDSKAVTKIHTDEERDKGAISGKTYAAYGKAMMKGGPVTCALVCIALSECAQVGNTLSLGFWSSSSIKGFHQGQYMGIYAGLGVAIALFTFIGAYTAALAGLGASFLMFQSALRSVLRSPTLFHDRTPSGRIVSRLTKDVERVDIFLPKQWFQLIQGTASIVGMIFLTFYSLPWLGIIFIPLFSLYYVFGTFYRYSARELKRINSTTRSFVYSGFNEQLAGAMSIRAYQEQSKFIEDISQAMNRESRFYYTSIFVGIWLTIRLDLLGSLFILAIGIFGVAFRNKIEPAKLGLLHYGQLPQEAEPVKPNDPDEHWPSQGAIDLEGVELKYRPDLPAVLKGLSVQICPGEKVGIVGRTGAGKSSCLQALFRLVELSRGQITIDGVNLADIGLDTLRKSLSAIPQEPLLYSGTIRDNLDPEGIKTDAELHDALQRCGLVDTTSGQSQRFNKFKLDAQVSDEGGNFSGGERQLVALCRALVKNRKVLMLDEATSSVDPETDATIQKTIRTEFGDVTLLATIAFYDRVLVLEKGNVAEFANPLDLFDQHDSIFRGMCDAANLDREGILKIRNQGN</sequence>
<protein>
    <submittedName>
        <fullName evidence="1">Uncharacterized protein</fullName>
    </submittedName>
</protein>
<accession>A0ACC2VDD3</accession>
<evidence type="ECO:0000313" key="2">
    <source>
        <dbReference type="Proteomes" id="UP001227268"/>
    </source>
</evidence>
<evidence type="ECO:0000313" key="1">
    <source>
        <dbReference type="EMBL" id="KAJ9097159.1"/>
    </source>
</evidence>
<proteinExistence type="predicted"/>
<dbReference type="EMBL" id="JASBWT010000017">
    <property type="protein sequence ID" value="KAJ9097159.1"/>
    <property type="molecule type" value="Genomic_DNA"/>
</dbReference>